<evidence type="ECO:0000256" key="2">
    <source>
        <dbReference type="ARBA" id="ARBA00029447"/>
    </source>
</evidence>
<dbReference type="InterPro" id="IPR004090">
    <property type="entry name" value="Chemotax_Me-accpt_rcpt"/>
</dbReference>
<sequence>MPTSPQSQKSLRPRSPHHPTPSRVATATPGVTMLNLAQTPSASATGLGEFFRYHGWLSPGVRLFRKLSFPAKAACIAAAFAVPLVMLAWLVWSVSQGLISSTRHELQGLRYVTAIHEVTASAQNRRRAATTQVADLNEAQAKVDAAWAKLEAVHRQEGAELGMDKSFAAARESHEALRRSPAGATPDETFAKHNQFVKTLLSLEMDAADGAELSLDPELDTYHLMLLGVQRGPALLEQLAELRGLGTLALKSGELPYDRRRHITDNLAVIPFLQGDMLRSHQQGIESGAAEVAKRLSSQEADQAVRAFVAAANEQLLGAELKGSADDFLKLGNAAVAALADYNSRVLARLDERLKERIDVKNRMLAVEASIVAGFLLLALYLMLSFYKVMMGGLNEVSEHLREITRGNLATAPKPWGRDEAAELMVTLGEMQVALRRIVSAVLSGSAQVQNSSGEIADAAVDLSSRTEQSAANLEQTAATMEHIAEQVRQTAATVDGAARIVHDNAGAAGQCGQVISDVVRTMEEIRQSSGRIGEIIGTIDGIAFQTNILALNAAVEAARAGEQGRGFAVVASEVRALAQRSAQAAKEIKTLINTSIEQVESGHSVVGQAREMVAGIVTNAAHMATMMREITESTQQQRQAVVEVGQAVQALDQTTQQNATLVDQTSASASGLAEQAQRLNAEISFFKLA</sequence>
<keyword evidence="5" id="KW-0812">Transmembrane</keyword>
<dbReference type="PANTHER" id="PTHR43531:SF14">
    <property type="entry name" value="METHYL-ACCEPTING CHEMOTAXIS PROTEIN I-RELATED"/>
    <property type="match status" value="1"/>
</dbReference>
<dbReference type="InterPro" id="IPR003660">
    <property type="entry name" value="HAMP_dom"/>
</dbReference>
<comment type="caution">
    <text evidence="8">The sequence shown here is derived from an EMBL/GenBank/DDBJ whole genome shotgun (WGS) entry which is preliminary data.</text>
</comment>
<dbReference type="PROSITE" id="PS50885">
    <property type="entry name" value="HAMP"/>
    <property type="match status" value="1"/>
</dbReference>
<dbReference type="Pfam" id="PF00672">
    <property type="entry name" value="HAMP"/>
    <property type="match status" value="1"/>
</dbReference>
<accession>A0ABU2AB12</accession>
<dbReference type="PRINTS" id="PR00260">
    <property type="entry name" value="CHEMTRNSDUCR"/>
</dbReference>
<keyword evidence="5" id="KW-1133">Transmembrane helix</keyword>
<evidence type="ECO:0000256" key="4">
    <source>
        <dbReference type="SAM" id="MobiDB-lite"/>
    </source>
</evidence>
<reference evidence="8 9" key="1">
    <citation type="submission" date="2023-07" db="EMBL/GenBank/DDBJ databases">
        <title>Sorghum-associated microbial communities from plants grown in Nebraska, USA.</title>
        <authorList>
            <person name="Schachtman D."/>
        </authorList>
    </citation>
    <scope>NUCLEOTIDE SEQUENCE [LARGE SCALE GENOMIC DNA]</scope>
    <source>
        <strain evidence="8 9">BE316</strain>
    </source>
</reference>
<name>A0ABU2AB12_9BURK</name>
<evidence type="ECO:0000259" key="7">
    <source>
        <dbReference type="PROSITE" id="PS50885"/>
    </source>
</evidence>
<dbReference type="InterPro" id="IPR004089">
    <property type="entry name" value="MCPsignal_dom"/>
</dbReference>
<dbReference type="Proteomes" id="UP001180825">
    <property type="component" value="Unassembled WGS sequence"/>
</dbReference>
<comment type="similarity">
    <text evidence="2">Belongs to the methyl-accepting chemotaxis (MCP) protein family.</text>
</comment>
<gene>
    <name evidence="8" type="ORF">J2X21_003522</name>
</gene>
<proteinExistence type="inferred from homology"/>
<feature type="domain" description="HAMP" evidence="7">
    <location>
        <begin position="388"/>
        <end position="440"/>
    </location>
</feature>
<dbReference type="SMART" id="SM00304">
    <property type="entry name" value="HAMP"/>
    <property type="match status" value="1"/>
</dbReference>
<evidence type="ECO:0000256" key="5">
    <source>
        <dbReference type="SAM" id="Phobius"/>
    </source>
</evidence>
<feature type="compositionally biased region" description="Polar residues" evidence="4">
    <location>
        <begin position="1"/>
        <end position="10"/>
    </location>
</feature>
<keyword evidence="9" id="KW-1185">Reference proteome</keyword>
<feature type="domain" description="Methyl-accepting transducer" evidence="6">
    <location>
        <begin position="445"/>
        <end position="674"/>
    </location>
</feature>
<evidence type="ECO:0000259" key="6">
    <source>
        <dbReference type="PROSITE" id="PS50111"/>
    </source>
</evidence>
<dbReference type="PANTHER" id="PTHR43531">
    <property type="entry name" value="PROTEIN ICFG"/>
    <property type="match status" value="1"/>
</dbReference>
<dbReference type="InterPro" id="IPR051310">
    <property type="entry name" value="MCP_chemotaxis"/>
</dbReference>
<dbReference type="SUPFAM" id="SSF58104">
    <property type="entry name" value="Methyl-accepting chemotaxis protein (MCP) signaling domain"/>
    <property type="match status" value="1"/>
</dbReference>
<evidence type="ECO:0000256" key="3">
    <source>
        <dbReference type="PROSITE-ProRule" id="PRU00284"/>
    </source>
</evidence>
<dbReference type="Gene3D" id="1.10.287.950">
    <property type="entry name" value="Methyl-accepting chemotaxis protein"/>
    <property type="match status" value="1"/>
</dbReference>
<dbReference type="EMBL" id="JAVDXV010000007">
    <property type="protein sequence ID" value="MDR7334366.1"/>
    <property type="molecule type" value="Genomic_DNA"/>
</dbReference>
<dbReference type="PROSITE" id="PS50111">
    <property type="entry name" value="CHEMOTAXIS_TRANSDUC_2"/>
    <property type="match status" value="1"/>
</dbReference>
<feature type="region of interest" description="Disordered" evidence="4">
    <location>
        <begin position="1"/>
        <end position="26"/>
    </location>
</feature>
<dbReference type="RefSeq" id="WP_310330736.1">
    <property type="nucleotide sequence ID" value="NZ_JAVDXV010000007.1"/>
</dbReference>
<feature type="transmembrane region" description="Helical" evidence="5">
    <location>
        <begin position="73"/>
        <end position="92"/>
    </location>
</feature>
<protein>
    <submittedName>
        <fullName evidence="8">Methyl-accepting chemotaxis protein</fullName>
    </submittedName>
</protein>
<evidence type="ECO:0000256" key="1">
    <source>
        <dbReference type="ARBA" id="ARBA00022481"/>
    </source>
</evidence>
<organism evidence="8 9">
    <name type="scientific">Roseateles asaccharophilus</name>
    <dbReference type="NCBI Taxonomy" id="582607"/>
    <lineage>
        <taxon>Bacteria</taxon>
        <taxon>Pseudomonadati</taxon>
        <taxon>Pseudomonadota</taxon>
        <taxon>Betaproteobacteria</taxon>
        <taxon>Burkholderiales</taxon>
        <taxon>Sphaerotilaceae</taxon>
        <taxon>Roseateles</taxon>
    </lineage>
</organism>
<dbReference type="Pfam" id="PF00015">
    <property type="entry name" value="MCPsignal"/>
    <property type="match status" value="1"/>
</dbReference>
<keyword evidence="1" id="KW-0488">Methylation</keyword>
<dbReference type="CDD" id="cd11386">
    <property type="entry name" value="MCP_signal"/>
    <property type="match status" value="1"/>
</dbReference>
<keyword evidence="5" id="KW-0472">Membrane</keyword>
<evidence type="ECO:0000313" key="9">
    <source>
        <dbReference type="Proteomes" id="UP001180825"/>
    </source>
</evidence>
<feature type="transmembrane region" description="Helical" evidence="5">
    <location>
        <begin position="364"/>
        <end position="384"/>
    </location>
</feature>
<keyword evidence="3" id="KW-0807">Transducer</keyword>
<dbReference type="SMART" id="SM00283">
    <property type="entry name" value="MA"/>
    <property type="match status" value="1"/>
</dbReference>
<evidence type="ECO:0000313" key="8">
    <source>
        <dbReference type="EMBL" id="MDR7334366.1"/>
    </source>
</evidence>